<dbReference type="PANTHER" id="PTHR31873:SF6">
    <property type="entry name" value="ASPARTATE DEHYDROGENASE DOMAIN-CONTAINING PROTEIN"/>
    <property type="match status" value="1"/>
</dbReference>
<dbReference type="EMBL" id="CP001614">
    <property type="protein sequence ID" value="ACR13808.1"/>
    <property type="molecule type" value="Genomic_DNA"/>
</dbReference>
<dbReference type="GO" id="GO:0033735">
    <property type="term" value="F:aspartate dehydrogenase [NAD(P)+] activity"/>
    <property type="evidence" value="ECO:0007669"/>
    <property type="project" value="InterPro"/>
</dbReference>
<sequence>MREGRSAPRAVHDVAALVAKKPDIVLECAGHQAVMQYVPALLSSGINVMISSVGGLADTGTSELLMDASERGGAQLLIPAGAVAGLDGLAAARFGGLKNVTYTSLKPPHAWIGTRAESLIDLAHTSEEEVFFEGNARDAALQFPKNANVAVAVALAGLGLELTRVRLVSSRAVTDPLGIIYAEGDFGHFRFEIFGRAAPDNPKTSLLTAYSLLQSARLGVGQPLSKLLAK</sequence>
<dbReference type="Pfam" id="PF01958">
    <property type="entry name" value="Asp_DH_C"/>
    <property type="match status" value="1"/>
</dbReference>
<dbReference type="GO" id="GO:0009435">
    <property type="term" value="P:NAD+ biosynthetic process"/>
    <property type="evidence" value="ECO:0007669"/>
    <property type="project" value="InterPro"/>
</dbReference>
<dbReference type="STRING" id="377629.TERTU_1273"/>
<dbReference type="eggNOG" id="COG1712">
    <property type="taxonomic scope" value="Bacteria"/>
</dbReference>
<organism evidence="4 5">
    <name type="scientific">Teredinibacter turnerae (strain ATCC 39867 / T7901)</name>
    <dbReference type="NCBI Taxonomy" id="377629"/>
    <lineage>
        <taxon>Bacteria</taxon>
        <taxon>Pseudomonadati</taxon>
        <taxon>Pseudomonadota</taxon>
        <taxon>Gammaproteobacteria</taxon>
        <taxon>Cellvibrionales</taxon>
        <taxon>Cellvibrionaceae</taxon>
        <taxon>Teredinibacter</taxon>
    </lineage>
</organism>
<name>C5BRV7_TERTT</name>
<dbReference type="AlphaFoldDB" id="C5BRV7"/>
<dbReference type="Pfam" id="PF03447">
    <property type="entry name" value="NAD_binding_3"/>
    <property type="match status" value="1"/>
</dbReference>
<evidence type="ECO:0000256" key="1">
    <source>
        <dbReference type="ARBA" id="ARBA00008331"/>
    </source>
</evidence>
<dbReference type="InterPro" id="IPR005106">
    <property type="entry name" value="Asp/hSer_DH_NAD-bd"/>
</dbReference>
<dbReference type="Proteomes" id="UP000009080">
    <property type="component" value="Chromosome"/>
</dbReference>
<comment type="similarity">
    <text evidence="1">Belongs to the L-aspartate dehydrogenase family.</text>
</comment>
<dbReference type="SUPFAM" id="SSF51735">
    <property type="entry name" value="NAD(P)-binding Rossmann-fold domains"/>
    <property type="match status" value="1"/>
</dbReference>
<evidence type="ECO:0000259" key="2">
    <source>
        <dbReference type="Pfam" id="PF01958"/>
    </source>
</evidence>
<evidence type="ECO:0000313" key="5">
    <source>
        <dbReference type="Proteomes" id="UP000009080"/>
    </source>
</evidence>
<dbReference type="KEGG" id="ttu:TERTU_1273"/>
<protein>
    <submittedName>
        <fullName evidence="4">L-aspartate dehydrogenase</fullName>
    </submittedName>
</protein>
<gene>
    <name evidence="4" type="ordered locus">TERTU_1273</name>
</gene>
<dbReference type="InterPro" id="IPR002811">
    <property type="entry name" value="Asp_DH"/>
</dbReference>
<dbReference type="InterPro" id="IPR036291">
    <property type="entry name" value="NAD(P)-bd_dom_sf"/>
</dbReference>
<dbReference type="PIRSF" id="PIRSF005227">
    <property type="entry name" value="Asp_dh_NAD_syn"/>
    <property type="match status" value="1"/>
</dbReference>
<evidence type="ECO:0000313" key="4">
    <source>
        <dbReference type="EMBL" id="ACR13808.1"/>
    </source>
</evidence>
<dbReference type="SUPFAM" id="SSF55347">
    <property type="entry name" value="Glyceraldehyde-3-phosphate dehydrogenase-like, C-terminal domain"/>
    <property type="match status" value="1"/>
</dbReference>
<evidence type="ECO:0000259" key="3">
    <source>
        <dbReference type="Pfam" id="PF03447"/>
    </source>
</evidence>
<proteinExistence type="inferred from homology"/>
<dbReference type="PANTHER" id="PTHR31873">
    <property type="entry name" value="L-ASPARTATE DEHYDROGENASE-RELATED"/>
    <property type="match status" value="1"/>
</dbReference>
<feature type="domain" description="Aspartate/homoserine dehydrogenase NAD-binding" evidence="3">
    <location>
        <begin position="5"/>
        <end position="79"/>
    </location>
</feature>
<feature type="domain" description="Aspartate dehydrogenase" evidence="2">
    <location>
        <begin position="126"/>
        <end position="212"/>
    </location>
</feature>
<dbReference type="InterPro" id="IPR011182">
    <property type="entry name" value="L-Asp_DH"/>
</dbReference>
<dbReference type="HOGENOM" id="CLU_089550_0_0_6"/>
<dbReference type="Gene3D" id="3.30.360.10">
    <property type="entry name" value="Dihydrodipicolinate Reductase, domain 2"/>
    <property type="match status" value="1"/>
</dbReference>
<keyword evidence="5" id="KW-1185">Reference proteome</keyword>
<reference evidence="4 5" key="1">
    <citation type="journal article" date="2009" name="PLoS ONE">
        <title>The complete genome of Teredinibacter turnerae T7901: an intracellular endosymbiont of marine wood-boring bivalves (shipworms).</title>
        <authorList>
            <person name="Yang J.C."/>
            <person name="Madupu R."/>
            <person name="Durkin A.S."/>
            <person name="Ekborg N.A."/>
            <person name="Pedamallu C.S."/>
            <person name="Hostetler J.B."/>
            <person name="Radune D."/>
            <person name="Toms B.S."/>
            <person name="Henrissat B."/>
            <person name="Coutinho P.M."/>
            <person name="Schwarz S."/>
            <person name="Field L."/>
            <person name="Trindade-Silva A.E."/>
            <person name="Soares C.A.G."/>
            <person name="Elshahawi S."/>
            <person name="Hanora A."/>
            <person name="Schmidt E.W."/>
            <person name="Haygood M.G."/>
            <person name="Posfai J."/>
            <person name="Benner J."/>
            <person name="Madinger C."/>
            <person name="Nove J."/>
            <person name="Anton B."/>
            <person name="Chaudhary K."/>
            <person name="Foster J."/>
            <person name="Holman A."/>
            <person name="Kumar S."/>
            <person name="Lessard P.A."/>
            <person name="Luyten Y.A."/>
            <person name="Slatko B."/>
            <person name="Wood N."/>
            <person name="Wu B."/>
            <person name="Teplitski M."/>
            <person name="Mougous J.D."/>
            <person name="Ward N."/>
            <person name="Eisen J.A."/>
            <person name="Badger J.H."/>
            <person name="Distel D.L."/>
        </authorList>
    </citation>
    <scope>NUCLEOTIDE SEQUENCE [LARGE SCALE GENOMIC DNA]</scope>
    <source>
        <strain evidence="5">ATCC 39867 / T7901</strain>
    </source>
</reference>
<dbReference type="GO" id="GO:0050661">
    <property type="term" value="F:NADP binding"/>
    <property type="evidence" value="ECO:0007669"/>
    <property type="project" value="InterPro"/>
</dbReference>
<accession>C5BRV7</accession>
<dbReference type="NCBIfam" id="NF009828">
    <property type="entry name" value="PRK13303.1-3"/>
    <property type="match status" value="1"/>
</dbReference>
<dbReference type="Gene3D" id="3.40.50.720">
    <property type="entry name" value="NAD(P)-binding Rossmann-like Domain"/>
    <property type="match status" value="1"/>
</dbReference>